<dbReference type="OrthoDB" id="9806726at2"/>
<dbReference type="InterPro" id="IPR017871">
    <property type="entry name" value="ABC_transporter-like_CS"/>
</dbReference>
<evidence type="ECO:0000313" key="6">
    <source>
        <dbReference type="Proteomes" id="UP000298615"/>
    </source>
</evidence>
<gene>
    <name evidence="5" type="ORF">FA707_01875</name>
</gene>
<evidence type="ECO:0000313" key="5">
    <source>
        <dbReference type="EMBL" id="QCI87330.1"/>
    </source>
</evidence>
<proteinExistence type="inferred from homology"/>
<reference evidence="5 6" key="1">
    <citation type="submission" date="2019-04" db="EMBL/GenBank/DDBJ databases">
        <title>Vagococcus sp. nov., isolated from faeces of yaks (Bos grunniens).</title>
        <authorList>
            <person name="Ge Y."/>
        </authorList>
    </citation>
    <scope>NUCLEOTIDE SEQUENCE [LARGE SCALE GENOMIC DNA]</scope>
    <source>
        <strain evidence="5 6">MN-17</strain>
    </source>
</reference>
<keyword evidence="4 5" id="KW-0067">ATP-binding</keyword>
<dbReference type="EMBL" id="CP039712">
    <property type="protein sequence ID" value="QCI87330.1"/>
    <property type="molecule type" value="Genomic_DNA"/>
</dbReference>
<dbReference type="GO" id="GO:0005524">
    <property type="term" value="F:ATP binding"/>
    <property type="evidence" value="ECO:0007669"/>
    <property type="project" value="UniProtKB-KW"/>
</dbReference>
<dbReference type="KEGG" id="vao:FA707_01875"/>
<dbReference type="SMART" id="SM00382">
    <property type="entry name" value="AAA"/>
    <property type="match status" value="1"/>
</dbReference>
<accession>A0A4D7D050</accession>
<dbReference type="AlphaFoldDB" id="A0A4D7D050"/>
<protein>
    <submittedName>
        <fullName evidence="5">Metal ABC transporter ATP-binding protein</fullName>
    </submittedName>
</protein>
<keyword evidence="6" id="KW-1185">Reference proteome</keyword>
<dbReference type="InterPro" id="IPR050153">
    <property type="entry name" value="Metal_Ion_Import_ABC"/>
</dbReference>
<dbReference type="PROSITE" id="PS00211">
    <property type="entry name" value="ABC_TRANSPORTER_1"/>
    <property type="match status" value="1"/>
</dbReference>
<dbReference type="Pfam" id="PF00005">
    <property type="entry name" value="ABC_tran"/>
    <property type="match status" value="1"/>
</dbReference>
<sequence length="243" mass="26777">MILNRVSTNIPLNQMIGIIGPNGSGKSTFLKGLLSLIKTESGRVTVNGKDILAPDTHVAYVPQKAEVDTTFPITVFETVLMGTYPTLKKWQRLGKEQKAIAQACIERLGLEDFTKRGLNELSGGQLQRVFIARALAQQADLLLLDEPFVGIDIVSEQVIMEVLKELVSQDKTILMVHHDLAKVPQYFDYVLLINQGIVAQGPVADTFTSETLQQVYGTWMGDMIPTNDVPTLNVKQAERKVAG</sequence>
<keyword evidence="2" id="KW-0813">Transport</keyword>
<dbReference type="PANTHER" id="PTHR42734:SF5">
    <property type="entry name" value="IRON TRANSPORT SYSTEM ATP-BINDING PROTEIN HI_0361-RELATED"/>
    <property type="match status" value="1"/>
</dbReference>
<comment type="similarity">
    <text evidence="1">Belongs to the ABC transporter superfamily.</text>
</comment>
<evidence type="ECO:0000256" key="3">
    <source>
        <dbReference type="ARBA" id="ARBA00022741"/>
    </source>
</evidence>
<organism evidence="5 6">
    <name type="scientific">Vagococcus zengguangii</name>
    <dbReference type="NCBI Taxonomy" id="2571750"/>
    <lineage>
        <taxon>Bacteria</taxon>
        <taxon>Bacillati</taxon>
        <taxon>Bacillota</taxon>
        <taxon>Bacilli</taxon>
        <taxon>Lactobacillales</taxon>
        <taxon>Enterococcaceae</taxon>
        <taxon>Vagococcus</taxon>
    </lineage>
</organism>
<dbReference type="PROSITE" id="PS50893">
    <property type="entry name" value="ABC_TRANSPORTER_2"/>
    <property type="match status" value="1"/>
</dbReference>
<dbReference type="PANTHER" id="PTHR42734">
    <property type="entry name" value="METAL TRANSPORT SYSTEM ATP-BINDING PROTEIN TM_0124-RELATED"/>
    <property type="match status" value="1"/>
</dbReference>
<dbReference type="RefSeq" id="WP_136954151.1">
    <property type="nucleotide sequence ID" value="NZ_CP039712.1"/>
</dbReference>
<dbReference type="FunFam" id="3.40.50.300:FF:000134">
    <property type="entry name" value="Iron-enterobactin ABC transporter ATP-binding protein"/>
    <property type="match status" value="1"/>
</dbReference>
<dbReference type="InterPro" id="IPR003439">
    <property type="entry name" value="ABC_transporter-like_ATP-bd"/>
</dbReference>
<dbReference type="InterPro" id="IPR027417">
    <property type="entry name" value="P-loop_NTPase"/>
</dbReference>
<evidence type="ECO:0000256" key="4">
    <source>
        <dbReference type="ARBA" id="ARBA00022840"/>
    </source>
</evidence>
<dbReference type="Gene3D" id="3.40.50.300">
    <property type="entry name" value="P-loop containing nucleotide triphosphate hydrolases"/>
    <property type="match status" value="1"/>
</dbReference>
<dbReference type="Proteomes" id="UP000298615">
    <property type="component" value="Chromosome"/>
</dbReference>
<dbReference type="InterPro" id="IPR003593">
    <property type="entry name" value="AAA+_ATPase"/>
</dbReference>
<evidence type="ECO:0000256" key="1">
    <source>
        <dbReference type="ARBA" id="ARBA00005417"/>
    </source>
</evidence>
<dbReference type="GO" id="GO:0016887">
    <property type="term" value="F:ATP hydrolysis activity"/>
    <property type="evidence" value="ECO:0007669"/>
    <property type="project" value="InterPro"/>
</dbReference>
<name>A0A4D7D050_9ENTE</name>
<dbReference type="SUPFAM" id="SSF52540">
    <property type="entry name" value="P-loop containing nucleoside triphosphate hydrolases"/>
    <property type="match status" value="1"/>
</dbReference>
<evidence type="ECO:0000256" key="2">
    <source>
        <dbReference type="ARBA" id="ARBA00022448"/>
    </source>
</evidence>
<keyword evidence="3" id="KW-0547">Nucleotide-binding</keyword>